<dbReference type="Proteomes" id="UP000763484">
    <property type="component" value="Unassembled WGS sequence"/>
</dbReference>
<name>A0A8T3UYU5_9ARCH</name>
<dbReference type="EMBL" id="JADFAQ010000015">
    <property type="protein sequence ID" value="MBE5727974.1"/>
    <property type="molecule type" value="Genomic_DNA"/>
</dbReference>
<organism evidence="1 2">
    <name type="scientific">Candidatus Acidifodinimicrobium mancum</name>
    <dbReference type="NCBI Taxonomy" id="2898728"/>
    <lineage>
        <taxon>Archaea</taxon>
        <taxon>Candidatus Parvarchaeota</taxon>
        <taxon>Candidatus Acidifodinimicrobiaceae</taxon>
        <taxon>Candidatus Acidifodinimicrobium</taxon>
    </lineage>
</organism>
<gene>
    <name evidence="1" type="ORF">IHE50_00980</name>
</gene>
<proteinExistence type="predicted"/>
<reference evidence="1 2" key="1">
    <citation type="submission" date="2020-09" db="EMBL/GenBank/DDBJ databases">
        <title>Genomic characterization of a novel Parvarchaeota family in acid mine drainage sediments.</title>
        <authorList>
            <person name="Luo Z.-H."/>
        </authorList>
    </citation>
    <scope>NUCLEOTIDE SEQUENCE [LARGE SCALE GENOMIC DNA]</scope>
    <source>
        <strain evidence="1">TL1-5_bins.178</strain>
    </source>
</reference>
<comment type="caution">
    <text evidence="1">The sequence shown here is derived from an EMBL/GenBank/DDBJ whole genome shotgun (WGS) entry which is preliminary data.</text>
</comment>
<dbReference type="AlphaFoldDB" id="A0A8T3UYU5"/>
<evidence type="ECO:0000313" key="2">
    <source>
        <dbReference type="Proteomes" id="UP000763484"/>
    </source>
</evidence>
<evidence type="ECO:0000313" key="1">
    <source>
        <dbReference type="EMBL" id="MBE5727974.1"/>
    </source>
</evidence>
<sequence length="269" mass="28446">MAVMELFAFLNAGILIIAFALLLVVLSFSVSQVNSVMTFATAKAFAEAVGTRLITSPNCFAYKQTLTTYNSNGYTDTQANTVSTEYATYPDTVSYSKVSNSLFLSCIQYAYYGGATNVPFSNTLIPAFAGVEATLTDTQDPTGLGGLGSVSVSNNAQFNYGSALNKVRNQLATFGTDAEYTLLAVSIAANIALTVVTGGAININIIGAVGSNAATSIAPQYTVAYLLSSENTYTESFPVQIMFTNSQNQPLYTQEGLLTVTITYGSPYV</sequence>
<protein>
    <submittedName>
        <fullName evidence="1">Uncharacterized protein</fullName>
    </submittedName>
</protein>
<accession>A0A8T3UYU5</accession>